<evidence type="ECO:0000259" key="13">
    <source>
        <dbReference type="Pfam" id="PF01435"/>
    </source>
</evidence>
<feature type="domain" description="Peptidase M48" evidence="13">
    <location>
        <begin position="148"/>
        <end position="336"/>
    </location>
</feature>
<evidence type="ECO:0000256" key="10">
    <source>
        <dbReference type="ARBA" id="ARBA00023049"/>
    </source>
</evidence>
<dbReference type="RefSeq" id="WP_194029151.1">
    <property type="nucleotide sequence ID" value="NZ_JADEWZ010000011.1"/>
</dbReference>
<evidence type="ECO:0000256" key="5">
    <source>
        <dbReference type="ARBA" id="ARBA00022692"/>
    </source>
</evidence>
<keyword evidence="7" id="KW-0378">Hydrolase</keyword>
<evidence type="ECO:0000256" key="2">
    <source>
        <dbReference type="ARBA" id="ARBA00004651"/>
    </source>
</evidence>
<proteinExistence type="predicted"/>
<gene>
    <name evidence="14" type="ORF">IQ249_09140</name>
</gene>
<protein>
    <submittedName>
        <fullName evidence="14">M48 family metalloprotease</fullName>
    </submittedName>
</protein>
<evidence type="ECO:0000256" key="12">
    <source>
        <dbReference type="SAM" id="Phobius"/>
    </source>
</evidence>
<keyword evidence="15" id="KW-1185">Reference proteome</keyword>
<evidence type="ECO:0000256" key="6">
    <source>
        <dbReference type="ARBA" id="ARBA00022723"/>
    </source>
</evidence>
<dbReference type="GO" id="GO:0046872">
    <property type="term" value="F:metal ion binding"/>
    <property type="evidence" value="ECO:0007669"/>
    <property type="project" value="UniProtKB-KW"/>
</dbReference>
<keyword evidence="9 12" id="KW-1133">Transmembrane helix</keyword>
<keyword evidence="6" id="KW-0479">Metal-binding</keyword>
<evidence type="ECO:0000256" key="3">
    <source>
        <dbReference type="ARBA" id="ARBA00022475"/>
    </source>
</evidence>
<sequence length="628" mass="72296">MTVAEEKFDHRIEKLERYAQKHPNLYKLRLRLLVILGYSYIFLITFVLLALIILLVALLVYSRTVNAGMIKLIIFLAIPTFAIARSLWVTFPPPKGITLHRRQVPQLFTLIDRLTKTLKAPHFQRVLLTNDFNAAVAQIPRLGILGWQQNYLIIGLPLLYALSPDQFRAVLAHEFGHLSGNHSRFGGWIYRMRQTWQQLWQQLHESESASAIALFERFLNWYAPYFSAYSFVLARSNEYEADRCAAQVAGSRHAAEALINVEVKGAFVEESFWTEIYQQTSEQPDPPATPFQSLATALACEIDPTQEQQWLQTALEQKTDNTDTHPCLSERLQALGYSRNPPVPKSVQRTAAQEFLGTALTQLTQALEEEWHTAVQFQWRERYTHVQNQRKSLKQLEAKAKDTPLTIEEAWNRAQLTLEIDGEKAALPLLKVVLQQEKDHTLANYVLGQILIAREDVRGVKYLERAMAQEANLVLNGCELLYAFWQSQNDSAKAETYQRRAEKHYEMMLLAQQERAFAQGSDRFLAHALPSEEVAALRKQFARYPEIKEAYCVRKVVQYFPEKPFYVLGIVRQVPWYKLESESAPQEFIARLAAEIEFSEEMWITILNGSDRALQKAFKKMAVAPIYS</sequence>
<evidence type="ECO:0000313" key="15">
    <source>
        <dbReference type="Proteomes" id="UP000654482"/>
    </source>
</evidence>
<dbReference type="Pfam" id="PF01435">
    <property type="entry name" value="Peptidase_M48"/>
    <property type="match status" value="1"/>
</dbReference>
<evidence type="ECO:0000313" key="14">
    <source>
        <dbReference type="EMBL" id="MBE9116058.1"/>
    </source>
</evidence>
<dbReference type="InterPro" id="IPR050083">
    <property type="entry name" value="HtpX_protease"/>
</dbReference>
<evidence type="ECO:0000256" key="7">
    <source>
        <dbReference type="ARBA" id="ARBA00022801"/>
    </source>
</evidence>
<evidence type="ECO:0000256" key="9">
    <source>
        <dbReference type="ARBA" id="ARBA00022989"/>
    </source>
</evidence>
<dbReference type="Gene3D" id="3.30.2010.10">
    <property type="entry name" value="Metalloproteases ('zincins'), catalytic domain"/>
    <property type="match status" value="1"/>
</dbReference>
<organism evidence="14 15">
    <name type="scientific">Lusitaniella coriacea LEGE 07157</name>
    <dbReference type="NCBI Taxonomy" id="945747"/>
    <lineage>
        <taxon>Bacteria</taxon>
        <taxon>Bacillati</taxon>
        <taxon>Cyanobacteriota</taxon>
        <taxon>Cyanophyceae</taxon>
        <taxon>Spirulinales</taxon>
        <taxon>Lusitaniellaceae</taxon>
        <taxon>Lusitaniella</taxon>
    </lineage>
</organism>
<reference evidence="14" key="1">
    <citation type="submission" date="2020-10" db="EMBL/GenBank/DDBJ databases">
        <authorList>
            <person name="Castelo-Branco R."/>
            <person name="Eusebio N."/>
            <person name="Adriana R."/>
            <person name="Vieira A."/>
            <person name="Brugerolle De Fraissinette N."/>
            <person name="Rezende De Castro R."/>
            <person name="Schneider M.P."/>
            <person name="Vasconcelos V."/>
            <person name="Leao P.N."/>
        </authorList>
    </citation>
    <scope>NUCLEOTIDE SEQUENCE</scope>
    <source>
        <strain evidence="14">LEGE 07157</strain>
    </source>
</reference>
<comment type="subcellular location">
    <subcellularLocation>
        <location evidence="2">Cell membrane</location>
        <topology evidence="2">Multi-pass membrane protein</topology>
    </subcellularLocation>
</comment>
<comment type="cofactor">
    <cofactor evidence="1">
        <name>Zn(2+)</name>
        <dbReference type="ChEBI" id="CHEBI:29105"/>
    </cofactor>
</comment>
<keyword evidence="10 14" id="KW-0482">Metalloprotease</keyword>
<evidence type="ECO:0000256" key="4">
    <source>
        <dbReference type="ARBA" id="ARBA00022670"/>
    </source>
</evidence>
<dbReference type="GO" id="GO:0004222">
    <property type="term" value="F:metalloendopeptidase activity"/>
    <property type="evidence" value="ECO:0007669"/>
    <property type="project" value="InterPro"/>
</dbReference>
<evidence type="ECO:0000256" key="11">
    <source>
        <dbReference type="ARBA" id="ARBA00023136"/>
    </source>
</evidence>
<evidence type="ECO:0000256" key="8">
    <source>
        <dbReference type="ARBA" id="ARBA00022833"/>
    </source>
</evidence>
<dbReference type="Proteomes" id="UP000654482">
    <property type="component" value="Unassembled WGS sequence"/>
</dbReference>
<feature type="transmembrane region" description="Helical" evidence="12">
    <location>
        <begin position="72"/>
        <end position="91"/>
    </location>
</feature>
<dbReference type="PANTHER" id="PTHR43221:SF1">
    <property type="entry name" value="PROTEASE HTPX"/>
    <property type="match status" value="1"/>
</dbReference>
<dbReference type="InterPro" id="IPR001915">
    <property type="entry name" value="Peptidase_M48"/>
</dbReference>
<feature type="transmembrane region" description="Helical" evidence="12">
    <location>
        <begin position="32"/>
        <end position="60"/>
    </location>
</feature>
<accession>A0A8J7DWF6</accession>
<keyword evidence="4" id="KW-0645">Protease</keyword>
<keyword evidence="3" id="KW-1003">Cell membrane</keyword>
<dbReference type="GO" id="GO:0005886">
    <property type="term" value="C:plasma membrane"/>
    <property type="evidence" value="ECO:0007669"/>
    <property type="project" value="UniProtKB-SubCell"/>
</dbReference>
<dbReference type="GO" id="GO:0006508">
    <property type="term" value="P:proteolysis"/>
    <property type="evidence" value="ECO:0007669"/>
    <property type="project" value="UniProtKB-KW"/>
</dbReference>
<keyword evidence="11 12" id="KW-0472">Membrane</keyword>
<keyword evidence="8" id="KW-0862">Zinc</keyword>
<name>A0A8J7DWF6_9CYAN</name>
<dbReference type="CDD" id="cd07328">
    <property type="entry name" value="M48_Ste24p_like"/>
    <property type="match status" value="1"/>
</dbReference>
<dbReference type="PANTHER" id="PTHR43221">
    <property type="entry name" value="PROTEASE HTPX"/>
    <property type="match status" value="1"/>
</dbReference>
<keyword evidence="5 12" id="KW-0812">Transmembrane</keyword>
<comment type="caution">
    <text evidence="14">The sequence shown here is derived from an EMBL/GenBank/DDBJ whole genome shotgun (WGS) entry which is preliminary data.</text>
</comment>
<dbReference type="EMBL" id="JADEWZ010000011">
    <property type="protein sequence ID" value="MBE9116058.1"/>
    <property type="molecule type" value="Genomic_DNA"/>
</dbReference>
<dbReference type="AlphaFoldDB" id="A0A8J7DWF6"/>
<evidence type="ECO:0000256" key="1">
    <source>
        <dbReference type="ARBA" id="ARBA00001947"/>
    </source>
</evidence>